<dbReference type="RefSeq" id="WP_146313617.1">
    <property type="nucleotide sequence ID" value="NZ_VOHE01000011.1"/>
</dbReference>
<keyword evidence="3" id="KW-0238">DNA-binding</keyword>
<keyword evidence="2" id="KW-0805">Transcription regulation</keyword>
<dbReference type="InterPro" id="IPR000847">
    <property type="entry name" value="LysR_HTH_N"/>
</dbReference>
<keyword evidence="7" id="KW-1185">Reference proteome</keyword>
<evidence type="ECO:0000313" key="6">
    <source>
        <dbReference type="EMBL" id="TWT16974.1"/>
    </source>
</evidence>
<evidence type="ECO:0000259" key="5">
    <source>
        <dbReference type="PROSITE" id="PS50931"/>
    </source>
</evidence>
<feature type="domain" description="HTH lysR-type" evidence="5">
    <location>
        <begin position="1"/>
        <end position="58"/>
    </location>
</feature>
<reference evidence="6 7" key="1">
    <citation type="submission" date="2019-07" db="EMBL/GenBank/DDBJ databases">
        <title>Luteimonas sp. YD-1 nov., isolated from acidic soil.</title>
        <authorList>
            <person name="Zhou J."/>
        </authorList>
    </citation>
    <scope>NUCLEOTIDE SEQUENCE [LARGE SCALE GENOMIC DNA]</scope>
    <source>
        <strain evidence="6 7">YD-1</strain>
    </source>
</reference>
<protein>
    <submittedName>
        <fullName evidence="6">LysR family transcriptional regulator</fullName>
    </submittedName>
</protein>
<gene>
    <name evidence="6" type="ORF">FQY79_14580</name>
</gene>
<dbReference type="InterPro" id="IPR036388">
    <property type="entry name" value="WH-like_DNA-bd_sf"/>
</dbReference>
<comment type="similarity">
    <text evidence="1">Belongs to the LysR transcriptional regulatory family.</text>
</comment>
<dbReference type="Gene3D" id="3.40.190.290">
    <property type="match status" value="1"/>
</dbReference>
<dbReference type="GO" id="GO:0000976">
    <property type="term" value="F:transcription cis-regulatory region binding"/>
    <property type="evidence" value="ECO:0007669"/>
    <property type="project" value="TreeGrafter"/>
</dbReference>
<dbReference type="Pfam" id="PF00126">
    <property type="entry name" value="HTH_1"/>
    <property type="match status" value="1"/>
</dbReference>
<dbReference type="CDD" id="cd05466">
    <property type="entry name" value="PBP2_LTTR_substrate"/>
    <property type="match status" value="1"/>
</dbReference>
<dbReference type="EMBL" id="VOHE01000011">
    <property type="protein sequence ID" value="TWT16974.1"/>
    <property type="molecule type" value="Genomic_DNA"/>
</dbReference>
<accession>A0A5C5TSJ5</accession>
<organism evidence="6 7">
    <name type="scientific">Luteimonas wenzhouensis</name>
    <dbReference type="NCBI Taxonomy" id="2599615"/>
    <lineage>
        <taxon>Bacteria</taxon>
        <taxon>Pseudomonadati</taxon>
        <taxon>Pseudomonadota</taxon>
        <taxon>Gammaproteobacteria</taxon>
        <taxon>Lysobacterales</taxon>
        <taxon>Lysobacteraceae</taxon>
        <taxon>Luteimonas</taxon>
    </lineage>
</organism>
<evidence type="ECO:0000313" key="7">
    <source>
        <dbReference type="Proteomes" id="UP000315949"/>
    </source>
</evidence>
<dbReference type="PANTHER" id="PTHR30126:SF81">
    <property type="entry name" value="HTH-TYPE TRANSCRIPTIONAL REGULATOR ILVY"/>
    <property type="match status" value="1"/>
</dbReference>
<dbReference type="GO" id="GO:0003700">
    <property type="term" value="F:DNA-binding transcription factor activity"/>
    <property type="evidence" value="ECO:0007669"/>
    <property type="project" value="InterPro"/>
</dbReference>
<dbReference type="Gene3D" id="1.10.10.10">
    <property type="entry name" value="Winged helix-like DNA-binding domain superfamily/Winged helix DNA-binding domain"/>
    <property type="match status" value="1"/>
</dbReference>
<dbReference type="Pfam" id="PF03466">
    <property type="entry name" value="LysR_substrate"/>
    <property type="match status" value="1"/>
</dbReference>
<dbReference type="InterPro" id="IPR005119">
    <property type="entry name" value="LysR_subst-bd"/>
</dbReference>
<evidence type="ECO:0000256" key="3">
    <source>
        <dbReference type="ARBA" id="ARBA00023125"/>
    </source>
</evidence>
<dbReference type="AlphaFoldDB" id="A0A5C5TSJ5"/>
<comment type="caution">
    <text evidence="6">The sequence shown here is derived from an EMBL/GenBank/DDBJ whole genome shotgun (WGS) entry which is preliminary data.</text>
</comment>
<keyword evidence="4" id="KW-0804">Transcription</keyword>
<evidence type="ECO:0000256" key="2">
    <source>
        <dbReference type="ARBA" id="ARBA00023015"/>
    </source>
</evidence>
<dbReference type="PROSITE" id="PS50931">
    <property type="entry name" value="HTH_LYSR"/>
    <property type="match status" value="1"/>
</dbReference>
<dbReference type="InterPro" id="IPR036390">
    <property type="entry name" value="WH_DNA-bd_sf"/>
</dbReference>
<proteinExistence type="inferred from homology"/>
<dbReference type="Proteomes" id="UP000315949">
    <property type="component" value="Unassembled WGS sequence"/>
</dbReference>
<dbReference type="PANTHER" id="PTHR30126">
    <property type="entry name" value="HTH-TYPE TRANSCRIPTIONAL REGULATOR"/>
    <property type="match status" value="1"/>
</dbReference>
<dbReference type="SUPFAM" id="SSF46785">
    <property type="entry name" value="Winged helix' DNA-binding domain"/>
    <property type="match status" value="1"/>
</dbReference>
<dbReference type="SUPFAM" id="SSF53850">
    <property type="entry name" value="Periplasmic binding protein-like II"/>
    <property type="match status" value="1"/>
</dbReference>
<dbReference type="OrthoDB" id="8437302at2"/>
<evidence type="ECO:0000256" key="4">
    <source>
        <dbReference type="ARBA" id="ARBA00023163"/>
    </source>
</evidence>
<dbReference type="FunFam" id="1.10.10.10:FF:000001">
    <property type="entry name" value="LysR family transcriptional regulator"/>
    <property type="match status" value="1"/>
</dbReference>
<evidence type="ECO:0000256" key="1">
    <source>
        <dbReference type="ARBA" id="ARBA00009437"/>
    </source>
</evidence>
<dbReference type="PRINTS" id="PR00039">
    <property type="entry name" value="HTHLYSR"/>
</dbReference>
<name>A0A5C5TSJ5_9GAMM</name>
<sequence length="293" mass="31795">MELAGLEAFVAVAESNGFSAAGERLRLTQPAVSKRIAALEQHLGRRLFDRVGREVALTEAGRALLPRARRILAEMDDTRRALGNLDQAVGGRLTLATSHHIGLHRLPPLLRGFIRSHPQAAVDIRFLDSEHAWSEVLHGRLELAITTLGPAAPPLHAVPVWDDPLEFVVAPDHPLAARRRASLRDLAAHPAVLPDPSTFTHRIVAERFAADGLSVRLHMTTNAMETLKMLAGVGLAWSVLPHTMLDDSTVVLRVPGVRLRRRLGYVTHGGRTLSNAARAFMALLDAAAKPGTS</sequence>